<dbReference type="EMBL" id="GL636491">
    <property type="protein sequence ID" value="EFW18797.1"/>
    <property type="molecule type" value="Genomic_DNA"/>
</dbReference>
<dbReference type="AlphaFoldDB" id="E9D404"/>
<evidence type="ECO:0000313" key="2">
    <source>
        <dbReference type="Proteomes" id="UP000002497"/>
    </source>
</evidence>
<sequence>MSETQSMPVPKKTACTFPWPQLHSMPKTQEALFGSNTNTIQEMLSLENWEARNDLYFYEVSRCMLDLCKDWKFILPDYSSGTNSVKSFTGSSHVLILRSQLHKGNGILNKIQPRKPKTIHIETLSGILDMVQLTSSMLSRESDSYLAQAVQASQEPENDDSDKKNWNSLQNIMENYFETAINWPVCSKRPAPAATGHKL</sequence>
<organism evidence="2">
    <name type="scientific">Coccidioides posadasii (strain RMSCC 757 / Silveira)</name>
    <name type="common">Valley fever fungus</name>
    <dbReference type="NCBI Taxonomy" id="443226"/>
    <lineage>
        <taxon>Eukaryota</taxon>
        <taxon>Fungi</taxon>
        <taxon>Dikarya</taxon>
        <taxon>Ascomycota</taxon>
        <taxon>Pezizomycotina</taxon>
        <taxon>Eurotiomycetes</taxon>
        <taxon>Eurotiomycetidae</taxon>
        <taxon>Onygenales</taxon>
        <taxon>Onygenaceae</taxon>
        <taxon>Coccidioides</taxon>
    </lineage>
</organism>
<protein>
    <submittedName>
        <fullName evidence="1">Uncharacterized protein</fullName>
    </submittedName>
</protein>
<proteinExistence type="predicted"/>
<dbReference type="VEuPathDB" id="FungiDB:CPSG_04343"/>
<dbReference type="HOGENOM" id="CLU_1532404_0_0_1"/>
<reference evidence="2" key="1">
    <citation type="journal article" date="2010" name="Genome Res.">
        <title>Population genomic sequencing of Coccidioides fungi reveals recent hybridization and transposon control.</title>
        <authorList>
            <person name="Neafsey D.E."/>
            <person name="Barker B.M."/>
            <person name="Sharpton T.J."/>
            <person name="Stajich J.E."/>
            <person name="Park D.J."/>
            <person name="Whiston E."/>
            <person name="Hung C.-Y."/>
            <person name="McMahan C."/>
            <person name="White J."/>
            <person name="Sykes S."/>
            <person name="Heiman D."/>
            <person name="Young S."/>
            <person name="Zeng Q."/>
            <person name="Abouelleil A."/>
            <person name="Aftuck L."/>
            <person name="Bessette D."/>
            <person name="Brown A."/>
            <person name="FitzGerald M."/>
            <person name="Lui A."/>
            <person name="Macdonald J.P."/>
            <person name="Priest M."/>
            <person name="Orbach M.J."/>
            <person name="Galgiani J.N."/>
            <person name="Kirkland T.N."/>
            <person name="Cole G.T."/>
            <person name="Birren B.W."/>
            <person name="Henn M.R."/>
            <person name="Taylor J.W."/>
            <person name="Rounsley S.D."/>
        </authorList>
    </citation>
    <scope>NUCLEOTIDE SEQUENCE [LARGE SCALE GENOMIC DNA]</scope>
    <source>
        <strain evidence="2">RMSCC 757 / Silveira</strain>
    </source>
</reference>
<name>E9D404_COCPS</name>
<dbReference type="Proteomes" id="UP000002497">
    <property type="component" value="Unassembled WGS sequence"/>
</dbReference>
<gene>
    <name evidence="1" type="ORF">CPSG_04343</name>
</gene>
<accession>E9D404</accession>
<dbReference type="OMA" id="QEPENDN"/>
<evidence type="ECO:0000313" key="1">
    <source>
        <dbReference type="EMBL" id="EFW18797.1"/>
    </source>
</evidence>
<reference evidence="2" key="2">
    <citation type="submission" date="2010-03" db="EMBL/GenBank/DDBJ databases">
        <title>The genome sequence of Coccidioides posadasii strain Silveira.</title>
        <authorList>
            <consortium name="The Broad Institute Genome Sequencing Center for Infectious Disease"/>
            <person name="Neafsey D."/>
            <person name="Orbach M."/>
            <person name="Henn M.R."/>
            <person name="Cole G.T."/>
            <person name="Galgiani J."/>
            <person name="Gardner M.J."/>
            <person name="Kirkland T.N."/>
            <person name="Taylor J.W."/>
            <person name="Young S.K."/>
            <person name="Zeng Q."/>
            <person name="Koehrsen M."/>
            <person name="Alvarado L."/>
            <person name="Berlin A."/>
            <person name="Borenstein D."/>
            <person name="Chapman S.B."/>
            <person name="Chen Z."/>
            <person name="Engels R."/>
            <person name="Freedman E."/>
            <person name="Gellesch M."/>
            <person name="Goldberg J."/>
            <person name="Griggs A."/>
            <person name="Gujja S."/>
            <person name="Heilman E."/>
            <person name="Heiman D."/>
            <person name="Howarth C."/>
            <person name="Jen D."/>
            <person name="Larson L."/>
            <person name="Mehta T."/>
            <person name="Neiman D."/>
            <person name="Park D."/>
            <person name="Pearson M."/>
            <person name="Richards J."/>
            <person name="Roberts A."/>
            <person name="Saif S."/>
            <person name="Shea T."/>
            <person name="Shenoy N."/>
            <person name="Sisk P."/>
            <person name="Stolte C."/>
            <person name="Sykes S."/>
            <person name="Walk T."/>
            <person name="White J."/>
            <person name="Yandava C."/>
            <person name="Haas B."/>
            <person name="Nusbaum C."/>
            <person name="Birren B."/>
        </authorList>
    </citation>
    <scope>NUCLEOTIDE SEQUENCE [LARGE SCALE GENOMIC DNA]</scope>
    <source>
        <strain evidence="2">RMSCC 757 / Silveira</strain>
    </source>
</reference>
<keyword evidence="2" id="KW-1185">Reference proteome</keyword>